<name>A0AAE2RT83_CLOBE</name>
<organism evidence="1 2">
    <name type="scientific">Clostridium beijerinckii</name>
    <name type="common">Clostridium MP</name>
    <dbReference type="NCBI Taxonomy" id="1520"/>
    <lineage>
        <taxon>Bacteria</taxon>
        <taxon>Bacillati</taxon>
        <taxon>Bacillota</taxon>
        <taxon>Clostridia</taxon>
        <taxon>Eubacteriales</taxon>
        <taxon>Clostridiaceae</taxon>
        <taxon>Clostridium</taxon>
    </lineage>
</organism>
<dbReference type="Gene3D" id="2.40.70.10">
    <property type="entry name" value="Acid Proteases"/>
    <property type="match status" value="1"/>
</dbReference>
<evidence type="ECO:0000313" key="2">
    <source>
        <dbReference type="Proteomes" id="UP000631418"/>
    </source>
</evidence>
<evidence type="ECO:0000313" key="1">
    <source>
        <dbReference type="EMBL" id="MBF7811172.1"/>
    </source>
</evidence>
<dbReference type="SUPFAM" id="SSF50630">
    <property type="entry name" value="Acid proteases"/>
    <property type="match status" value="1"/>
</dbReference>
<reference evidence="1" key="1">
    <citation type="submission" date="2020-11" db="EMBL/GenBank/DDBJ databases">
        <authorList>
            <person name="Thieme N."/>
            <person name="Liebl W."/>
            <person name="Zverlov V."/>
        </authorList>
    </citation>
    <scope>NUCLEOTIDE SEQUENCE</scope>
    <source>
        <strain evidence="1">NT08</strain>
    </source>
</reference>
<dbReference type="AlphaFoldDB" id="A0AAE2RT83"/>
<dbReference type="Pfam" id="PF13650">
    <property type="entry name" value="Asp_protease_2"/>
    <property type="match status" value="1"/>
</dbReference>
<dbReference type="EMBL" id="JADOEF010000001">
    <property type="protein sequence ID" value="MBF7811172.1"/>
    <property type="molecule type" value="Genomic_DNA"/>
</dbReference>
<comment type="caution">
    <text evidence="1">The sequence shown here is derived from an EMBL/GenBank/DDBJ whole genome shotgun (WGS) entry which is preliminary data.</text>
</comment>
<gene>
    <name evidence="1" type="ORF">IS491_21365</name>
</gene>
<dbReference type="OMA" id="MDYGFEI"/>
<dbReference type="InterPro" id="IPR021109">
    <property type="entry name" value="Peptidase_aspartic_dom_sf"/>
</dbReference>
<protein>
    <submittedName>
        <fullName evidence="1">Retropepsin-like domain-containing protein</fullName>
    </submittedName>
</protein>
<dbReference type="Proteomes" id="UP000631418">
    <property type="component" value="Unassembled WGS sequence"/>
</dbReference>
<dbReference type="RefSeq" id="WP_012058279.1">
    <property type="nucleotide sequence ID" value="NZ_CP073279.1"/>
</dbReference>
<proteinExistence type="predicted"/>
<accession>A0AAE2RT83</accession>
<sequence>MKTKIQIKNGLLYTSIKLIHEGNYVIIDNVILDTGAFYTIITTDFLDDMGVEFSNEDKIIEASGYGGASSYAVRKRIDLIDCNGIKLDNFKVDFGEIDPNEKINGLLGLDFLREAGIIIDLVDLVMYTNDPGIIL</sequence>